<protein>
    <submittedName>
        <fullName evidence="2">Uncharacterized protein</fullName>
    </submittedName>
</protein>
<dbReference type="AlphaFoldDB" id="D8LPQ8"/>
<reference evidence="2 3" key="1">
    <citation type="journal article" date="2010" name="Nature">
        <title>The Ectocarpus genome and the independent evolution of multicellularity in brown algae.</title>
        <authorList>
            <person name="Cock J.M."/>
            <person name="Sterck L."/>
            <person name="Rouze P."/>
            <person name="Scornet D."/>
            <person name="Allen A.E."/>
            <person name="Amoutzias G."/>
            <person name="Anthouard V."/>
            <person name="Artiguenave F."/>
            <person name="Aury J.M."/>
            <person name="Badger J.H."/>
            <person name="Beszteri B."/>
            <person name="Billiau K."/>
            <person name="Bonnet E."/>
            <person name="Bothwell J.H."/>
            <person name="Bowler C."/>
            <person name="Boyen C."/>
            <person name="Brownlee C."/>
            <person name="Carrano C.J."/>
            <person name="Charrier B."/>
            <person name="Cho G.Y."/>
            <person name="Coelho S.M."/>
            <person name="Collen J."/>
            <person name="Corre E."/>
            <person name="Da Silva C."/>
            <person name="Delage L."/>
            <person name="Delaroque N."/>
            <person name="Dittami S.M."/>
            <person name="Doulbeau S."/>
            <person name="Elias M."/>
            <person name="Farnham G."/>
            <person name="Gachon C.M."/>
            <person name="Gschloessl B."/>
            <person name="Heesch S."/>
            <person name="Jabbari K."/>
            <person name="Jubin C."/>
            <person name="Kawai H."/>
            <person name="Kimura K."/>
            <person name="Kloareg B."/>
            <person name="Kupper F.C."/>
            <person name="Lang D."/>
            <person name="Le Bail A."/>
            <person name="Leblanc C."/>
            <person name="Lerouge P."/>
            <person name="Lohr M."/>
            <person name="Lopez P.J."/>
            <person name="Martens C."/>
            <person name="Maumus F."/>
            <person name="Michel G."/>
            <person name="Miranda-Saavedra D."/>
            <person name="Morales J."/>
            <person name="Moreau H."/>
            <person name="Motomura T."/>
            <person name="Nagasato C."/>
            <person name="Napoli C.A."/>
            <person name="Nelson D.R."/>
            <person name="Nyvall-Collen P."/>
            <person name="Peters A.F."/>
            <person name="Pommier C."/>
            <person name="Potin P."/>
            <person name="Poulain J."/>
            <person name="Quesneville H."/>
            <person name="Read B."/>
            <person name="Rensing S.A."/>
            <person name="Ritter A."/>
            <person name="Rousvoal S."/>
            <person name="Samanta M."/>
            <person name="Samson G."/>
            <person name="Schroeder D.C."/>
            <person name="Segurens B."/>
            <person name="Strittmatter M."/>
            <person name="Tonon T."/>
            <person name="Tregear J.W."/>
            <person name="Valentin K."/>
            <person name="von Dassow P."/>
            <person name="Yamagishi T."/>
            <person name="Van de Peer Y."/>
            <person name="Wincker P."/>
        </authorList>
    </citation>
    <scope>NUCLEOTIDE SEQUENCE [LARGE SCALE GENOMIC DNA]</scope>
    <source>
        <strain evidence="3">Ec32 / CCAP1310/4</strain>
    </source>
</reference>
<dbReference type="EMBL" id="FN648741">
    <property type="protein sequence ID" value="CBN77363.1"/>
    <property type="molecule type" value="Genomic_DNA"/>
</dbReference>
<evidence type="ECO:0000256" key="1">
    <source>
        <dbReference type="SAM" id="MobiDB-lite"/>
    </source>
</evidence>
<name>D8LPQ8_ECTSI</name>
<dbReference type="InParanoid" id="D8LPQ8"/>
<feature type="compositionally biased region" description="Polar residues" evidence="1">
    <location>
        <begin position="29"/>
        <end position="46"/>
    </location>
</feature>
<organism evidence="2 3">
    <name type="scientific">Ectocarpus siliculosus</name>
    <name type="common">Brown alga</name>
    <name type="synonym">Conferva siliculosa</name>
    <dbReference type="NCBI Taxonomy" id="2880"/>
    <lineage>
        <taxon>Eukaryota</taxon>
        <taxon>Sar</taxon>
        <taxon>Stramenopiles</taxon>
        <taxon>Ochrophyta</taxon>
        <taxon>PX clade</taxon>
        <taxon>Phaeophyceae</taxon>
        <taxon>Ectocarpales</taxon>
        <taxon>Ectocarpaceae</taxon>
        <taxon>Ectocarpus</taxon>
    </lineage>
</organism>
<dbReference type="EMBL" id="FN649738">
    <property type="protein sequence ID" value="CBN77363.1"/>
    <property type="molecule type" value="Genomic_DNA"/>
</dbReference>
<dbReference type="Proteomes" id="UP000002630">
    <property type="component" value="Linkage Group LG13"/>
</dbReference>
<evidence type="ECO:0000313" key="3">
    <source>
        <dbReference type="Proteomes" id="UP000002630"/>
    </source>
</evidence>
<sequence length="179" mass="17941">MPITRDGVDPSGSQKPGGYRRGAHEDDSVTANNAVYGPSGSQQAPPTSKVPLSHGGLTSSSAYGSGYGGDYKPSSYPRPACHNNTDPRQDQGFGGFGGKFGERSLMTGRSVANRGKARRGGGGGLTPGYAPSSGGGVEAALSSNAFASGHSQNCGNVITGRPSSRVIAPPGGHSTFSLG</sequence>
<feature type="compositionally biased region" description="Low complexity" evidence="1">
    <location>
        <begin position="55"/>
        <end position="64"/>
    </location>
</feature>
<keyword evidence="3" id="KW-1185">Reference proteome</keyword>
<feature type="region of interest" description="Disordered" evidence="1">
    <location>
        <begin position="1"/>
        <end position="139"/>
    </location>
</feature>
<feature type="region of interest" description="Disordered" evidence="1">
    <location>
        <begin position="151"/>
        <end position="179"/>
    </location>
</feature>
<gene>
    <name evidence="2" type="ORF">Esi_0053_0044</name>
</gene>
<accession>D8LPQ8</accession>
<evidence type="ECO:0000313" key="2">
    <source>
        <dbReference type="EMBL" id="CBN77363.1"/>
    </source>
</evidence>
<proteinExistence type="predicted"/>
<dbReference type="OrthoDB" id="62622at2759"/>